<sequence>MIKIIPEDKARQGRWGRHGLRILIAALLLAFVAWGAAEIYGELIKKDTTQQGSAPSG</sequence>
<dbReference type="EMBL" id="QGGH01000003">
    <property type="protein sequence ID" value="PWJ91957.1"/>
    <property type="molecule type" value="Genomic_DNA"/>
</dbReference>
<dbReference type="GeneID" id="61056645"/>
<evidence type="ECO:0000313" key="2">
    <source>
        <dbReference type="EMBL" id="PWJ91957.1"/>
    </source>
</evidence>
<keyword evidence="1" id="KW-0472">Membrane</keyword>
<dbReference type="RefSeq" id="WP_164548799.1">
    <property type="nucleotide sequence ID" value="NZ_QGGH01000003.1"/>
</dbReference>
<feature type="transmembrane region" description="Helical" evidence="1">
    <location>
        <begin position="20"/>
        <end position="37"/>
    </location>
</feature>
<evidence type="ECO:0000256" key="1">
    <source>
        <dbReference type="SAM" id="Phobius"/>
    </source>
</evidence>
<organism evidence="2 3">
    <name type="scientific">Rhizobium loti</name>
    <name type="common">Mesorhizobium loti</name>
    <dbReference type="NCBI Taxonomy" id="381"/>
    <lineage>
        <taxon>Bacteria</taxon>
        <taxon>Pseudomonadati</taxon>
        <taxon>Pseudomonadota</taxon>
        <taxon>Alphaproteobacteria</taxon>
        <taxon>Hyphomicrobiales</taxon>
        <taxon>Phyllobacteriaceae</taxon>
        <taxon>Mesorhizobium</taxon>
    </lineage>
</organism>
<proteinExistence type="predicted"/>
<keyword evidence="1" id="KW-1133">Transmembrane helix</keyword>
<comment type="caution">
    <text evidence="2">The sequence shown here is derived from an EMBL/GenBank/DDBJ whole genome shotgun (WGS) entry which is preliminary data.</text>
</comment>
<keyword evidence="1" id="KW-0812">Transmembrane</keyword>
<dbReference type="AlphaFoldDB" id="A0A8E2WDF2"/>
<evidence type="ECO:0000313" key="3">
    <source>
        <dbReference type="Proteomes" id="UP000245631"/>
    </source>
</evidence>
<accession>A0A8E2WDF2</accession>
<reference evidence="2 3" key="1">
    <citation type="submission" date="2018-05" db="EMBL/GenBank/DDBJ databases">
        <title>Genomic Encyclopedia of Type Strains, Phase IV (KMG-IV): sequencing the most valuable type-strain genomes for metagenomic binning, comparative biology and taxonomic classification.</title>
        <authorList>
            <person name="Goeker M."/>
        </authorList>
    </citation>
    <scope>NUCLEOTIDE SEQUENCE [LARGE SCALE GENOMIC DNA]</scope>
    <source>
        <strain evidence="2 3">DSM 2626</strain>
    </source>
</reference>
<gene>
    <name evidence="2" type="ORF">C8D77_103660</name>
</gene>
<dbReference type="Proteomes" id="UP000245631">
    <property type="component" value="Unassembled WGS sequence"/>
</dbReference>
<name>A0A8E2WDF2_RHILI</name>
<protein>
    <submittedName>
        <fullName evidence="2">Uncharacterized protein</fullName>
    </submittedName>
</protein>